<evidence type="ECO:0008006" key="6">
    <source>
        <dbReference type="Google" id="ProtNLM"/>
    </source>
</evidence>
<dbReference type="InterPro" id="IPR001128">
    <property type="entry name" value="Cyt_P450"/>
</dbReference>
<keyword evidence="2" id="KW-0479">Metal-binding</keyword>
<evidence type="ECO:0000256" key="3">
    <source>
        <dbReference type="ARBA" id="ARBA00023004"/>
    </source>
</evidence>
<dbReference type="SMR" id="A0A194VN17"/>
<dbReference type="GO" id="GO:0004497">
    <property type="term" value="F:monooxygenase activity"/>
    <property type="evidence" value="ECO:0007669"/>
    <property type="project" value="InterPro"/>
</dbReference>
<dbReference type="GO" id="GO:0016705">
    <property type="term" value="F:oxidoreductase activity, acting on paired donors, with incorporation or reduction of molecular oxygen"/>
    <property type="evidence" value="ECO:0007669"/>
    <property type="project" value="InterPro"/>
</dbReference>
<evidence type="ECO:0000256" key="1">
    <source>
        <dbReference type="ARBA" id="ARBA00022617"/>
    </source>
</evidence>
<name>A0A194VN17_CYTMA</name>
<dbReference type="GO" id="GO:0020037">
    <property type="term" value="F:heme binding"/>
    <property type="evidence" value="ECO:0007669"/>
    <property type="project" value="InterPro"/>
</dbReference>
<dbReference type="PANTHER" id="PTHR24305">
    <property type="entry name" value="CYTOCHROME P450"/>
    <property type="match status" value="1"/>
</dbReference>
<dbReference type="Gene3D" id="1.10.630.10">
    <property type="entry name" value="Cytochrome P450"/>
    <property type="match status" value="1"/>
</dbReference>
<dbReference type="SUPFAM" id="SSF48264">
    <property type="entry name" value="Cytochrome P450"/>
    <property type="match status" value="1"/>
</dbReference>
<dbReference type="InterPro" id="IPR050121">
    <property type="entry name" value="Cytochrome_P450_monoxygenase"/>
</dbReference>
<protein>
    <recommendedName>
        <fullName evidence="6">Cytochrome P450</fullName>
    </recommendedName>
</protein>
<sequence length="357" mass="39941">MYSLSSGSPLLLLWGHLKVFDEFTKRGITDRHPDAILADMREALGNPPILLVDNWPIVPPMVVVASHEVAEQVSRPSKNSQYSVPKLPSVDRIVDLIGPNSILLKQNEKWKPVRKKFNPGFAPQHLMTVLPVIIEKTRPYLEVIDGFVSTGEELALDQPTTNLTFDVTGAVTMGEDMSAQNLDACRQGQLTVMVKELIKNVESLTPEIMEETCDQLKTFLFAGHDSTSPTIIWSMYELFVREKLLAPEGDELVNRMPYISAVIKEAMRLHPPAGSIRMAEPGAEFVVFTPQGEYNLDGKWTYLNHSIIHRDRAVFGDRADDFVPERWLQSDGAGGYPAKCLEAIREGPKELYWQGAG</sequence>
<dbReference type="EMBL" id="CM003098">
    <property type="protein sequence ID" value="KUI65559.1"/>
    <property type="molecule type" value="Genomic_DNA"/>
</dbReference>
<dbReference type="OrthoDB" id="10029320at2759"/>
<keyword evidence="1" id="KW-0349">Heme</keyword>
<dbReference type="GO" id="GO:0005506">
    <property type="term" value="F:iron ion binding"/>
    <property type="evidence" value="ECO:0007669"/>
    <property type="project" value="InterPro"/>
</dbReference>
<organism evidence="4 5">
    <name type="scientific">Cytospora mali</name>
    <name type="common">Apple Valsa canker fungus</name>
    <name type="synonym">Valsa mali</name>
    <dbReference type="NCBI Taxonomy" id="578113"/>
    <lineage>
        <taxon>Eukaryota</taxon>
        <taxon>Fungi</taxon>
        <taxon>Dikarya</taxon>
        <taxon>Ascomycota</taxon>
        <taxon>Pezizomycotina</taxon>
        <taxon>Sordariomycetes</taxon>
        <taxon>Sordariomycetidae</taxon>
        <taxon>Diaporthales</taxon>
        <taxon>Cytosporaceae</taxon>
        <taxon>Cytospora</taxon>
    </lineage>
</organism>
<dbReference type="PRINTS" id="PR00385">
    <property type="entry name" value="P450"/>
</dbReference>
<evidence type="ECO:0000256" key="2">
    <source>
        <dbReference type="ARBA" id="ARBA00022723"/>
    </source>
</evidence>
<dbReference type="AlphaFoldDB" id="A0A194VN17"/>
<keyword evidence="5" id="KW-1185">Reference proteome</keyword>
<dbReference type="Pfam" id="PF00067">
    <property type="entry name" value="p450"/>
    <property type="match status" value="2"/>
</dbReference>
<dbReference type="Proteomes" id="UP000078559">
    <property type="component" value="Chromosome 1"/>
</dbReference>
<gene>
    <name evidence="4" type="ORF">VM1G_01238</name>
</gene>
<dbReference type="InterPro" id="IPR036396">
    <property type="entry name" value="Cyt_P450_sf"/>
</dbReference>
<accession>A0A194VN17</accession>
<evidence type="ECO:0000313" key="4">
    <source>
        <dbReference type="EMBL" id="KUI65559.1"/>
    </source>
</evidence>
<reference evidence="4" key="1">
    <citation type="submission" date="2014-12" db="EMBL/GenBank/DDBJ databases">
        <title>Genome Sequence of Valsa Canker Pathogens Uncovers a Specific Adaption of Colonization on Woody Bark.</title>
        <authorList>
            <person name="Yin Z."/>
            <person name="Liu H."/>
            <person name="Gao X."/>
            <person name="Li Z."/>
            <person name="Song N."/>
            <person name="Ke X."/>
            <person name="Dai Q."/>
            <person name="Wu Y."/>
            <person name="Sun Y."/>
            <person name="Xu J.-R."/>
            <person name="Kang Z.K."/>
            <person name="Wang L."/>
            <person name="Huang L."/>
        </authorList>
    </citation>
    <scope>NUCLEOTIDE SEQUENCE [LARGE SCALE GENOMIC DNA]</scope>
    <source>
        <strain evidence="4">03-8</strain>
    </source>
</reference>
<proteinExistence type="predicted"/>
<keyword evidence="3" id="KW-0408">Iron</keyword>
<dbReference type="PANTHER" id="PTHR24305:SF222">
    <property type="entry name" value="CYTOCHROME P450 MONOOXYGENASE STCS"/>
    <property type="match status" value="1"/>
</dbReference>
<evidence type="ECO:0000313" key="5">
    <source>
        <dbReference type="Proteomes" id="UP000078559"/>
    </source>
</evidence>